<evidence type="ECO:0000256" key="9">
    <source>
        <dbReference type="PIRNR" id="PIRNR000804"/>
    </source>
</evidence>
<dbReference type="OrthoDB" id="468978at2"/>
<comment type="similarity">
    <text evidence="2 9">Belongs to the beta sliding clamp family.</text>
</comment>
<protein>
    <recommendedName>
        <fullName evidence="9">Beta sliding clamp</fullName>
    </recommendedName>
</protein>
<dbReference type="Pfam" id="PF02767">
    <property type="entry name" value="DNA_pol3_beta_2"/>
    <property type="match status" value="1"/>
</dbReference>
<gene>
    <name evidence="13" type="primary">dnaN</name>
    <name evidence="13" type="ORF">E0L93_11690</name>
</gene>
<dbReference type="InterPro" id="IPR022634">
    <property type="entry name" value="DNA_polIII_beta_N"/>
</dbReference>
<dbReference type="Proteomes" id="UP000295244">
    <property type="component" value="Unassembled WGS sequence"/>
</dbReference>
<evidence type="ECO:0000256" key="1">
    <source>
        <dbReference type="ARBA" id="ARBA00004496"/>
    </source>
</evidence>
<dbReference type="Pfam" id="PF00712">
    <property type="entry name" value="DNA_pol3_beta"/>
    <property type="match status" value="1"/>
</dbReference>
<dbReference type="Gene3D" id="3.70.10.10">
    <property type="match status" value="1"/>
</dbReference>
<evidence type="ECO:0000256" key="6">
    <source>
        <dbReference type="ARBA" id="ARBA00022705"/>
    </source>
</evidence>
<dbReference type="EMBL" id="SKBU01000020">
    <property type="protein sequence ID" value="TCJ15911.1"/>
    <property type="molecule type" value="Genomic_DNA"/>
</dbReference>
<dbReference type="InterPro" id="IPR022637">
    <property type="entry name" value="DNA_polIII_beta_cen"/>
</dbReference>
<dbReference type="NCBIfam" id="TIGR00663">
    <property type="entry name" value="dnan"/>
    <property type="match status" value="1"/>
</dbReference>
<keyword evidence="7 9" id="KW-0239">DNA-directed DNA polymerase</keyword>
<dbReference type="GO" id="GO:0006271">
    <property type="term" value="P:DNA strand elongation involved in DNA replication"/>
    <property type="evidence" value="ECO:0007669"/>
    <property type="project" value="TreeGrafter"/>
</dbReference>
<keyword evidence="6 9" id="KW-0235">DNA replication</keyword>
<comment type="subunit">
    <text evidence="9">Forms a ring-shaped head-to-tail homodimer around DNA.</text>
</comment>
<evidence type="ECO:0000313" key="13">
    <source>
        <dbReference type="EMBL" id="TCJ15911.1"/>
    </source>
</evidence>
<reference evidence="13 14" key="1">
    <citation type="submission" date="2019-03" db="EMBL/GenBank/DDBJ databases">
        <title>Whole genome sequence of a novel Rubrobacter taiwanensis strain, isolated from Yellowstone National Park.</title>
        <authorList>
            <person name="Freed S."/>
            <person name="Ramaley R.F."/>
            <person name="Kyndt J.A."/>
        </authorList>
    </citation>
    <scope>NUCLEOTIDE SEQUENCE [LARGE SCALE GENOMIC DNA]</scope>
    <source>
        <strain evidence="13 14">Yellowstone</strain>
    </source>
</reference>
<dbReference type="InterPro" id="IPR046938">
    <property type="entry name" value="DNA_clamp_sf"/>
</dbReference>
<dbReference type="Gene3D" id="3.10.150.10">
    <property type="entry name" value="DNA Polymerase III, subunit A, domain 2"/>
    <property type="match status" value="1"/>
</dbReference>
<feature type="domain" description="DNA polymerase III beta sliding clamp central" evidence="11">
    <location>
        <begin position="140"/>
        <end position="255"/>
    </location>
</feature>
<dbReference type="SUPFAM" id="SSF55979">
    <property type="entry name" value="DNA clamp"/>
    <property type="match status" value="3"/>
</dbReference>
<dbReference type="GO" id="GO:0003887">
    <property type="term" value="F:DNA-directed DNA polymerase activity"/>
    <property type="evidence" value="ECO:0007669"/>
    <property type="project" value="UniProtKB-UniRule"/>
</dbReference>
<keyword evidence="5 9" id="KW-0548">Nucleotidyltransferase</keyword>
<dbReference type="GO" id="GO:0009360">
    <property type="term" value="C:DNA polymerase III complex"/>
    <property type="evidence" value="ECO:0007669"/>
    <property type="project" value="InterPro"/>
</dbReference>
<comment type="caution">
    <text evidence="13">The sequence shown here is derived from an EMBL/GenBank/DDBJ whole genome shotgun (WGS) entry which is preliminary data.</text>
</comment>
<keyword evidence="3 9" id="KW-0963">Cytoplasm</keyword>
<dbReference type="GO" id="GO:0003677">
    <property type="term" value="F:DNA binding"/>
    <property type="evidence" value="ECO:0007669"/>
    <property type="project" value="UniProtKB-UniRule"/>
</dbReference>
<dbReference type="PANTHER" id="PTHR30478:SF0">
    <property type="entry name" value="BETA SLIDING CLAMP"/>
    <property type="match status" value="1"/>
</dbReference>
<dbReference type="AlphaFoldDB" id="A0A4R1BFH1"/>
<evidence type="ECO:0000259" key="10">
    <source>
        <dbReference type="Pfam" id="PF00712"/>
    </source>
</evidence>
<evidence type="ECO:0000256" key="5">
    <source>
        <dbReference type="ARBA" id="ARBA00022695"/>
    </source>
</evidence>
<dbReference type="Pfam" id="PF02768">
    <property type="entry name" value="DNA_pol3_beta_3"/>
    <property type="match status" value="1"/>
</dbReference>
<keyword evidence="4 9" id="KW-0808">Transferase</keyword>
<organism evidence="13 14">
    <name type="scientific">Rubrobacter taiwanensis</name>
    <dbReference type="NCBI Taxonomy" id="185139"/>
    <lineage>
        <taxon>Bacteria</taxon>
        <taxon>Bacillati</taxon>
        <taxon>Actinomycetota</taxon>
        <taxon>Rubrobacteria</taxon>
        <taxon>Rubrobacterales</taxon>
        <taxon>Rubrobacteraceae</taxon>
        <taxon>Rubrobacter</taxon>
    </lineage>
</organism>
<evidence type="ECO:0000256" key="7">
    <source>
        <dbReference type="ARBA" id="ARBA00022932"/>
    </source>
</evidence>
<feature type="domain" description="DNA polymerase III beta sliding clamp N-terminal" evidence="10">
    <location>
        <begin position="13"/>
        <end position="130"/>
    </location>
</feature>
<dbReference type="InterPro" id="IPR022635">
    <property type="entry name" value="DNA_polIII_beta_C"/>
</dbReference>
<sequence length="387" mass="42925">MVVIEKGVAELRVVCNKEDLAGKVALAARIAPVRSTHQVHEGILVEAGGGEVSLAATDIELSIRTALAADVEEEGRVLIPARIFNDIVRSLPEGRIELEHDSSAGVIRLATRGNEYKIRAFAAEEFSELPELNPERSFTLAGNALIETVDKVSRSYSRDETRPVLTGVLINFEDSRVRMVTTDSYRLSIKETPLENEFEGSIEAIVPARALQEVKRIYGGSGEEGIQVSLTENQAVFGIGDVVLGTNLIAGSFPEYRRLLPEVFEREISVPRRELLETLRRVSLFVQRQNPPVPVSLAFSRGELEVMVRSQELGEARERLSASSDDEFTISFNPEYLLDGVSLVDSENVIFKFNESLKPGMIVPESEDGEEGDFLYLIMPMRDPYRS</sequence>
<dbReference type="PANTHER" id="PTHR30478">
    <property type="entry name" value="DNA POLYMERASE III SUBUNIT BETA"/>
    <property type="match status" value="1"/>
</dbReference>
<dbReference type="SMART" id="SM00480">
    <property type="entry name" value="POL3Bc"/>
    <property type="match status" value="1"/>
</dbReference>
<comment type="function">
    <text evidence="9">Confers DNA tethering and processivity to DNA polymerases and other proteins. Acts as a clamp, forming a ring around DNA (a reaction catalyzed by the clamp-loading complex) which diffuses in an ATP-independent manner freely and bidirectionally along dsDNA. Initially characterized for its ability to contact the catalytic subunit of DNA polymerase III (Pol III), a complex, multichain enzyme responsible for most of the replicative synthesis in bacteria; Pol III exhibits 3'-5' exonuclease proofreading activity. The beta chain is required for initiation of replication as well as for processivity of DNA replication.</text>
</comment>
<evidence type="ECO:0000313" key="14">
    <source>
        <dbReference type="Proteomes" id="UP000295244"/>
    </source>
</evidence>
<dbReference type="CDD" id="cd00140">
    <property type="entry name" value="beta_clamp"/>
    <property type="match status" value="1"/>
</dbReference>
<evidence type="ECO:0000256" key="4">
    <source>
        <dbReference type="ARBA" id="ARBA00022679"/>
    </source>
</evidence>
<evidence type="ECO:0000259" key="11">
    <source>
        <dbReference type="Pfam" id="PF02767"/>
    </source>
</evidence>
<evidence type="ECO:0000259" key="12">
    <source>
        <dbReference type="Pfam" id="PF02768"/>
    </source>
</evidence>
<name>A0A4R1BFH1_9ACTN</name>
<dbReference type="GO" id="GO:0008408">
    <property type="term" value="F:3'-5' exonuclease activity"/>
    <property type="evidence" value="ECO:0007669"/>
    <property type="project" value="InterPro"/>
</dbReference>
<dbReference type="InterPro" id="IPR001001">
    <property type="entry name" value="DNA_polIII_beta"/>
</dbReference>
<keyword evidence="14" id="KW-1185">Reference proteome</keyword>
<evidence type="ECO:0000256" key="8">
    <source>
        <dbReference type="ARBA" id="ARBA00023125"/>
    </source>
</evidence>
<proteinExistence type="inferred from homology"/>
<comment type="subcellular location">
    <subcellularLocation>
        <location evidence="1 9">Cytoplasm</location>
    </subcellularLocation>
</comment>
<feature type="domain" description="DNA polymerase III beta sliding clamp C-terminal" evidence="12">
    <location>
        <begin position="257"/>
        <end position="382"/>
    </location>
</feature>
<keyword evidence="8" id="KW-0238">DNA-binding</keyword>
<evidence type="ECO:0000256" key="3">
    <source>
        <dbReference type="ARBA" id="ARBA00022490"/>
    </source>
</evidence>
<dbReference type="GO" id="GO:0005737">
    <property type="term" value="C:cytoplasm"/>
    <property type="evidence" value="ECO:0007669"/>
    <property type="project" value="UniProtKB-SubCell"/>
</dbReference>
<evidence type="ECO:0000256" key="2">
    <source>
        <dbReference type="ARBA" id="ARBA00010752"/>
    </source>
</evidence>
<dbReference type="PIRSF" id="PIRSF000804">
    <property type="entry name" value="DNA_pol_III_b"/>
    <property type="match status" value="1"/>
</dbReference>
<accession>A0A4R1BFH1</accession>